<sequence length="212" mass="23731">MVSELVSVADRALLQRLFSKGYLSSEDAQVSYKSYLESFRGGDTNIFDSEEKWDECCKPDAFVARLNERLTGLDMLVRLASGNDGKTCLVLCNTRNDVAAREATHSNPVAVALLKKILRDGFLNTESRAHQDGVISLLECKRMAQDIPGRTPLQEGEAELFIEDLVDGGWLEKRRGNSATSGDQSAIFLLPGVRSFAELKEMEMWRLRRLQI</sequence>
<dbReference type="Gene3D" id="3.90.1150.220">
    <property type="match status" value="1"/>
</dbReference>
<keyword evidence="1" id="KW-0233">DNA recombination</keyword>
<protein>
    <recommendedName>
        <fullName evidence="1">Non-structural maintenance of chromosomes element 1 homolog</fullName>
        <ecNumber evidence="1">2.3.2.27</ecNumber>
    </recommendedName>
</protein>
<keyword evidence="1" id="KW-0833">Ubl conjugation pathway</keyword>
<evidence type="ECO:0000313" key="2">
    <source>
        <dbReference type="EMBL" id="KAF6002189.1"/>
    </source>
</evidence>
<comment type="catalytic activity">
    <reaction evidence="1">
        <text>S-ubiquitinyl-[E2 ubiquitin-conjugating enzyme]-L-cysteine + [acceptor protein]-L-lysine = [E2 ubiquitin-conjugating enzyme]-L-cysteine + N(6)-ubiquitinyl-[acceptor protein]-L-lysine.</text>
        <dbReference type="EC" id="2.3.2.27"/>
    </reaction>
</comment>
<dbReference type="EC" id="2.3.2.27" evidence="1"/>
<keyword evidence="1" id="KW-0539">Nucleus</keyword>
<keyword evidence="1" id="KW-0234">DNA repair</keyword>
<name>A0A7J7IHN4_9RHOD</name>
<comment type="similarity">
    <text evidence="1">Belongs to the NSE1 family.</text>
</comment>
<organism evidence="2 3">
    <name type="scientific">Cyanidiococcus yangmingshanensis</name>
    <dbReference type="NCBI Taxonomy" id="2690220"/>
    <lineage>
        <taxon>Eukaryota</taxon>
        <taxon>Rhodophyta</taxon>
        <taxon>Bangiophyceae</taxon>
        <taxon>Cyanidiales</taxon>
        <taxon>Cyanidiaceae</taxon>
        <taxon>Cyanidiococcus</taxon>
    </lineage>
</organism>
<comment type="subunit">
    <text evidence="1">Component of the Smc5-Smc6 complex.</text>
</comment>
<comment type="caution">
    <text evidence="2">The sequence shown here is derived from an EMBL/GenBank/DDBJ whole genome shotgun (WGS) entry which is preliminary data.</text>
</comment>
<keyword evidence="1" id="KW-0862">Zinc</keyword>
<dbReference type="Proteomes" id="UP000530660">
    <property type="component" value="Unassembled WGS sequence"/>
</dbReference>
<dbReference type="GO" id="GO:0006310">
    <property type="term" value="P:DNA recombination"/>
    <property type="evidence" value="ECO:0007669"/>
    <property type="project" value="UniProtKB-KW"/>
</dbReference>
<dbReference type="GO" id="GO:0061630">
    <property type="term" value="F:ubiquitin protein ligase activity"/>
    <property type="evidence" value="ECO:0007669"/>
    <property type="project" value="UniProtKB-EC"/>
</dbReference>
<comment type="subcellular location">
    <subcellularLocation>
        <location evidence="1">Nucleus</location>
    </subcellularLocation>
</comment>
<dbReference type="GO" id="GO:0006281">
    <property type="term" value="P:DNA repair"/>
    <property type="evidence" value="ECO:0007669"/>
    <property type="project" value="UniProtKB-UniRule"/>
</dbReference>
<reference evidence="2 3" key="1">
    <citation type="journal article" date="2020" name="J. Phycol.">
        <title>Comparative genome analysis reveals Cyanidiococcus gen. nov., a new extremophilic red algal genus sister to Cyanidioschyzon (Cyanidioschyzonaceae, Rhodophyta).</title>
        <authorList>
            <person name="Liu S.-L."/>
            <person name="Chiang Y.-R."/>
            <person name="Yoon H.S."/>
            <person name="Fu H.-Y."/>
        </authorList>
    </citation>
    <scope>NUCLEOTIDE SEQUENCE [LARGE SCALE GENOMIC DNA]</scope>
    <source>
        <strain evidence="2 3">THAL066</strain>
    </source>
</reference>
<keyword evidence="1" id="KW-0227">DNA damage</keyword>
<dbReference type="InterPro" id="IPR011513">
    <property type="entry name" value="Nse1"/>
</dbReference>
<proteinExistence type="inferred from homology"/>
<evidence type="ECO:0000313" key="3">
    <source>
        <dbReference type="Proteomes" id="UP000530660"/>
    </source>
</evidence>
<dbReference type="InterPro" id="IPR036388">
    <property type="entry name" value="WH-like_DNA-bd_sf"/>
</dbReference>
<dbReference type="Gene3D" id="1.10.10.10">
    <property type="entry name" value="Winged helix-like DNA-binding domain superfamily/Winged helix DNA-binding domain"/>
    <property type="match status" value="1"/>
</dbReference>
<keyword evidence="3" id="KW-1185">Reference proteome</keyword>
<keyword evidence="1" id="KW-0863">Zinc-finger</keyword>
<dbReference type="Pfam" id="PF07574">
    <property type="entry name" value="SMC_Nse1"/>
    <property type="match status" value="1"/>
</dbReference>
<accession>A0A7J7IHN4</accession>
<evidence type="ECO:0000256" key="1">
    <source>
        <dbReference type="RuleBase" id="RU368018"/>
    </source>
</evidence>
<dbReference type="AlphaFoldDB" id="A0A7J7IHN4"/>
<dbReference type="GO" id="GO:0005634">
    <property type="term" value="C:nucleus"/>
    <property type="evidence" value="ECO:0007669"/>
    <property type="project" value="UniProtKB-SubCell"/>
</dbReference>
<dbReference type="GO" id="GO:0030915">
    <property type="term" value="C:Smc5-Smc6 complex"/>
    <property type="evidence" value="ECO:0007669"/>
    <property type="project" value="UniProtKB-UniRule"/>
</dbReference>
<keyword evidence="1" id="KW-0808">Transferase</keyword>
<dbReference type="GO" id="GO:0008270">
    <property type="term" value="F:zinc ion binding"/>
    <property type="evidence" value="ECO:0007669"/>
    <property type="project" value="UniProtKB-KW"/>
</dbReference>
<keyword evidence="1" id="KW-0479">Metal-binding</keyword>
<gene>
    <name evidence="2" type="ORF">F1559_002154</name>
</gene>
<dbReference type="EMBL" id="VWRR01000011">
    <property type="protein sequence ID" value="KAF6002189.1"/>
    <property type="molecule type" value="Genomic_DNA"/>
</dbReference>